<evidence type="ECO:0008006" key="10">
    <source>
        <dbReference type="Google" id="ProtNLM"/>
    </source>
</evidence>
<sequence>MSNVGSRDRCAVCGKAVMSVLCSQCENVAYCGLEHQRSHWPEHKSLCSPYSIERTDTLGRYLVATRDIKPGEVILKEKPLVVGPRVDSFPICLACYRPLPIYQESRCSRCLVAPVCGVHCERQGAHSEPECILLREAVKEYPTLLSDQSQIVLPLRCLLKLRNSPTDSKWTSFLELESHEEKRRNTLIWRDHQLNIVEVLRDHGLLAPTEDADLVQRICGILDVNSFEVRGPPSKAGVTERLRGVYLRAALMAHDCVANTHLAVDDDFQMIVHASIPIPRGHPIYFNYTSAMQGTWDRQTHLREGKYFDCTCKRCSDPTELETHMSSIWCVRCHEGFVVSTNPIGTRSPLQESKQVKTASTNTDWECKTCQHRYRFSLIATTVSLARDLFCDVDKSDTRAMEALLRKLLRTFTPQHFVILEVKQALVAAYRDMIIRQPNPTRSVLNRKTELCQDMLPVIQVIEPGISRLKGIALYELQDSIVKLAIRDMEAGNTSKDLLVRLRGAEVSLREAVTQLLYEPTHSPEGQLARIAMQDLKRLRCNIQHVEKMMTENGRDHRKSSAATSGISKKRDGAGRGAGRTKK</sequence>
<dbReference type="GO" id="GO:0008170">
    <property type="term" value="F:N-methyltransferase activity"/>
    <property type="evidence" value="ECO:0007669"/>
    <property type="project" value="UniProtKB-ARBA"/>
</dbReference>
<dbReference type="PROSITE" id="PS50865">
    <property type="entry name" value="ZF_MYND_2"/>
    <property type="match status" value="1"/>
</dbReference>
<dbReference type="Gene3D" id="2.170.270.10">
    <property type="entry name" value="SET domain"/>
    <property type="match status" value="1"/>
</dbReference>
<dbReference type="CDD" id="cd20071">
    <property type="entry name" value="SET_SMYD"/>
    <property type="match status" value="1"/>
</dbReference>
<reference evidence="8 9" key="1">
    <citation type="submission" date="2017-12" db="EMBL/GenBank/DDBJ databases">
        <title>Hemimetabolous genomes reveal molecular basis of termite eusociality.</title>
        <authorList>
            <person name="Harrison M.C."/>
            <person name="Jongepier E."/>
            <person name="Robertson H.M."/>
            <person name="Arning N."/>
            <person name="Bitard-Feildel T."/>
            <person name="Chao H."/>
            <person name="Childers C.P."/>
            <person name="Dinh H."/>
            <person name="Doddapaneni H."/>
            <person name="Dugan S."/>
            <person name="Gowin J."/>
            <person name="Greiner C."/>
            <person name="Han Y."/>
            <person name="Hu H."/>
            <person name="Hughes D.S.T."/>
            <person name="Huylmans A.-K."/>
            <person name="Kemena C."/>
            <person name="Kremer L.P.M."/>
            <person name="Lee S.L."/>
            <person name="Lopez-Ezquerra A."/>
            <person name="Mallet L."/>
            <person name="Monroy-Kuhn J.M."/>
            <person name="Moser A."/>
            <person name="Murali S.C."/>
            <person name="Muzny D.M."/>
            <person name="Otani S."/>
            <person name="Piulachs M.-D."/>
            <person name="Poelchau M."/>
            <person name="Qu J."/>
            <person name="Schaub F."/>
            <person name="Wada-Katsumata A."/>
            <person name="Worley K.C."/>
            <person name="Xie Q."/>
            <person name="Ylla G."/>
            <person name="Poulsen M."/>
            <person name="Gibbs R.A."/>
            <person name="Schal C."/>
            <person name="Richards S."/>
            <person name="Belles X."/>
            <person name="Korb J."/>
            <person name="Bornberg-Bauer E."/>
        </authorList>
    </citation>
    <scope>NUCLEOTIDE SEQUENCE [LARGE SCALE GENOMIC DNA]</scope>
    <source>
        <tissue evidence="8">Whole body</tissue>
    </source>
</reference>
<dbReference type="PROSITE" id="PS50280">
    <property type="entry name" value="SET"/>
    <property type="match status" value="1"/>
</dbReference>
<dbReference type="Gene3D" id="1.10.220.160">
    <property type="match status" value="1"/>
</dbReference>
<dbReference type="Gene3D" id="6.10.140.2220">
    <property type="match status" value="2"/>
</dbReference>
<feature type="domain" description="MYND-type" evidence="7">
    <location>
        <begin position="10"/>
        <end position="47"/>
    </location>
</feature>
<dbReference type="Pfam" id="PF01753">
    <property type="entry name" value="zf-MYND"/>
    <property type="match status" value="1"/>
</dbReference>
<dbReference type="PANTHER" id="PTHR46455:SF6">
    <property type="entry name" value="RE22408P-RELATED"/>
    <property type="match status" value="1"/>
</dbReference>
<dbReference type="Proteomes" id="UP000235965">
    <property type="component" value="Unassembled WGS sequence"/>
</dbReference>
<dbReference type="EMBL" id="NEVH01014361">
    <property type="protein sequence ID" value="PNF27765.1"/>
    <property type="molecule type" value="Genomic_DNA"/>
</dbReference>
<evidence type="ECO:0000259" key="6">
    <source>
        <dbReference type="PROSITE" id="PS50280"/>
    </source>
</evidence>
<dbReference type="SUPFAM" id="SSF82199">
    <property type="entry name" value="SET domain"/>
    <property type="match status" value="1"/>
</dbReference>
<evidence type="ECO:0000313" key="8">
    <source>
        <dbReference type="EMBL" id="PNF27765.1"/>
    </source>
</evidence>
<dbReference type="InterPro" id="IPR053010">
    <property type="entry name" value="SET_SmydA-8"/>
</dbReference>
<dbReference type="Pfam" id="PF00856">
    <property type="entry name" value="SET"/>
    <property type="match status" value="1"/>
</dbReference>
<dbReference type="STRING" id="105785.A0A2J7QGQ2"/>
<evidence type="ECO:0000256" key="4">
    <source>
        <dbReference type="PROSITE-ProRule" id="PRU00134"/>
    </source>
</evidence>
<comment type="caution">
    <text evidence="8">The sequence shown here is derived from an EMBL/GenBank/DDBJ whole genome shotgun (WGS) entry which is preliminary data.</text>
</comment>
<evidence type="ECO:0000313" key="9">
    <source>
        <dbReference type="Proteomes" id="UP000235965"/>
    </source>
</evidence>
<dbReference type="PANTHER" id="PTHR46455">
    <property type="entry name" value="SET AND MYND DOMAIN CONTAINING, ARTHROPOD-SPECIFIC, MEMBER 4, ISOFORM A"/>
    <property type="match status" value="1"/>
</dbReference>
<proteinExistence type="predicted"/>
<keyword evidence="1" id="KW-0479">Metal-binding</keyword>
<organism evidence="8 9">
    <name type="scientific">Cryptotermes secundus</name>
    <dbReference type="NCBI Taxonomy" id="105785"/>
    <lineage>
        <taxon>Eukaryota</taxon>
        <taxon>Metazoa</taxon>
        <taxon>Ecdysozoa</taxon>
        <taxon>Arthropoda</taxon>
        <taxon>Hexapoda</taxon>
        <taxon>Insecta</taxon>
        <taxon>Pterygota</taxon>
        <taxon>Neoptera</taxon>
        <taxon>Polyneoptera</taxon>
        <taxon>Dictyoptera</taxon>
        <taxon>Blattodea</taxon>
        <taxon>Blattoidea</taxon>
        <taxon>Termitoidae</taxon>
        <taxon>Kalotermitidae</taxon>
        <taxon>Cryptotermitinae</taxon>
        <taxon>Cryptotermes</taxon>
    </lineage>
</organism>
<feature type="region of interest" description="Disordered" evidence="5">
    <location>
        <begin position="549"/>
        <end position="583"/>
    </location>
</feature>
<gene>
    <name evidence="8" type="ORF">B7P43_G12802</name>
</gene>
<dbReference type="InterPro" id="IPR001214">
    <property type="entry name" value="SET_dom"/>
</dbReference>
<evidence type="ECO:0000256" key="3">
    <source>
        <dbReference type="ARBA" id="ARBA00022833"/>
    </source>
</evidence>
<dbReference type="OrthoDB" id="77368at2759"/>
<keyword evidence="2 4" id="KW-0863">Zinc-finger</keyword>
<dbReference type="InterPro" id="IPR002893">
    <property type="entry name" value="Znf_MYND"/>
</dbReference>
<accession>A0A2J7QGQ2</accession>
<evidence type="ECO:0000256" key="1">
    <source>
        <dbReference type="ARBA" id="ARBA00022723"/>
    </source>
</evidence>
<dbReference type="InParanoid" id="A0A2J7QGQ2"/>
<protein>
    <recommendedName>
        <fullName evidence="10">MYND-type domain-containing protein</fullName>
    </recommendedName>
</protein>
<evidence type="ECO:0000256" key="5">
    <source>
        <dbReference type="SAM" id="MobiDB-lite"/>
    </source>
</evidence>
<dbReference type="InterPro" id="IPR046341">
    <property type="entry name" value="SET_dom_sf"/>
</dbReference>
<name>A0A2J7QGQ2_9NEOP</name>
<dbReference type="GO" id="GO:0008270">
    <property type="term" value="F:zinc ion binding"/>
    <property type="evidence" value="ECO:0007669"/>
    <property type="project" value="UniProtKB-KW"/>
</dbReference>
<dbReference type="GO" id="GO:0008276">
    <property type="term" value="F:protein methyltransferase activity"/>
    <property type="evidence" value="ECO:0007669"/>
    <property type="project" value="UniProtKB-ARBA"/>
</dbReference>
<dbReference type="AlphaFoldDB" id="A0A2J7QGQ2"/>
<feature type="domain" description="SET" evidence="6">
    <location>
        <begin position="44"/>
        <end position="289"/>
    </location>
</feature>
<evidence type="ECO:0000256" key="2">
    <source>
        <dbReference type="ARBA" id="ARBA00022771"/>
    </source>
</evidence>
<evidence type="ECO:0000259" key="7">
    <source>
        <dbReference type="PROSITE" id="PS50865"/>
    </source>
</evidence>
<dbReference type="PROSITE" id="PS01360">
    <property type="entry name" value="ZF_MYND_1"/>
    <property type="match status" value="1"/>
</dbReference>
<keyword evidence="3" id="KW-0862">Zinc</keyword>
<keyword evidence="9" id="KW-1185">Reference proteome</keyword>
<dbReference type="GO" id="GO:0008757">
    <property type="term" value="F:S-adenosylmethionine-dependent methyltransferase activity"/>
    <property type="evidence" value="ECO:0007669"/>
    <property type="project" value="UniProtKB-ARBA"/>
</dbReference>